<dbReference type="Proteomes" id="UP000792063">
    <property type="component" value="Unassembled WGS sequence"/>
</dbReference>
<keyword evidence="4" id="KW-0812">Transmembrane</keyword>
<name>A0A3R7HTW3_9STRA</name>
<dbReference type="InterPro" id="IPR037185">
    <property type="entry name" value="EmrE-like"/>
</dbReference>
<dbReference type="PANTHER" id="PTHR24067">
    <property type="entry name" value="UBIQUITIN-CONJUGATING ENZYME E2"/>
    <property type="match status" value="1"/>
</dbReference>
<feature type="active site" description="Glycyl thioester intermediate" evidence="3">
    <location>
        <position position="385"/>
    </location>
</feature>
<dbReference type="AlphaFoldDB" id="A0A3R7HTW3"/>
<feature type="transmembrane region" description="Helical" evidence="4">
    <location>
        <begin position="294"/>
        <end position="310"/>
    </location>
</feature>
<evidence type="ECO:0000256" key="3">
    <source>
        <dbReference type="PROSITE-ProRule" id="PRU10133"/>
    </source>
</evidence>
<feature type="transmembrane region" description="Helical" evidence="4">
    <location>
        <begin position="145"/>
        <end position="176"/>
    </location>
</feature>
<reference evidence="6" key="3">
    <citation type="submission" date="2020-06" db="EMBL/GenBank/DDBJ databases">
        <authorList>
            <person name="Studholme D.J."/>
        </authorList>
    </citation>
    <scope>NUCLEOTIDE SEQUENCE</scope>
    <source>
        <strain evidence="6">NZFS 2646</strain>
        <strain evidence="7">NZFS 3630</strain>
    </source>
</reference>
<reference evidence="6" key="1">
    <citation type="journal article" date="2015" name="Genom Data">
        <title>Genome sequences of six Phytophthora species associated with forests in New Zealand.</title>
        <authorList>
            <person name="Studholme D.J."/>
            <person name="McDougal R.L."/>
            <person name="Sambles C."/>
            <person name="Hansen E."/>
            <person name="Hardy G."/>
            <person name="Grant M."/>
            <person name="Ganley R.J."/>
            <person name="Williams N.M."/>
        </authorList>
    </citation>
    <scope>NUCLEOTIDE SEQUENCE</scope>
    <source>
        <strain evidence="6">NZFS 2646</strain>
        <strain evidence="7">NZFS 3630</strain>
    </source>
</reference>
<comment type="caution">
    <text evidence="9">The sequence shown here is derived from an EMBL/GenBank/DDBJ whole genome shotgun (WGS) entry which is preliminary data.</text>
</comment>
<dbReference type="STRING" id="325452.A0A3R7HTW3"/>
<dbReference type="InterPro" id="IPR016135">
    <property type="entry name" value="UBQ-conjugating_enzyme/RWD"/>
</dbReference>
<keyword evidence="1" id="KW-0808">Transferase</keyword>
<dbReference type="EMBL" id="JPWU03000250">
    <property type="protein sequence ID" value="KAG2521445.1"/>
    <property type="molecule type" value="Genomic_DNA"/>
</dbReference>
<gene>
    <name evidence="8" type="ORF">BBI17_007123</name>
    <name evidence="9" type="ORF">BBO99_00007165</name>
    <name evidence="6" type="ORF">JM16_006749</name>
    <name evidence="7" type="ORF">JM18_006612</name>
</gene>
<feature type="transmembrane region" description="Helical" evidence="4">
    <location>
        <begin position="20"/>
        <end position="38"/>
    </location>
</feature>
<evidence type="ECO:0000256" key="1">
    <source>
        <dbReference type="ARBA" id="ARBA00022679"/>
    </source>
</evidence>
<dbReference type="SUPFAM" id="SSF54495">
    <property type="entry name" value="UBC-like"/>
    <property type="match status" value="1"/>
</dbReference>
<evidence type="ECO:0000313" key="7">
    <source>
        <dbReference type="EMBL" id="KAG2521445.1"/>
    </source>
</evidence>
<feature type="transmembrane region" description="Helical" evidence="4">
    <location>
        <begin position="237"/>
        <end position="258"/>
    </location>
</feature>
<keyword evidence="2" id="KW-0833">Ubl conjugation pathway</keyword>
<accession>A0A3R7HTW3</accession>
<dbReference type="SUPFAM" id="SSF103481">
    <property type="entry name" value="Multidrug resistance efflux transporter EmrE"/>
    <property type="match status" value="1"/>
</dbReference>
<feature type="transmembrane region" description="Helical" evidence="4">
    <location>
        <begin position="88"/>
        <end position="109"/>
    </location>
</feature>
<feature type="transmembrane region" description="Helical" evidence="4">
    <location>
        <begin position="121"/>
        <end position="139"/>
    </location>
</feature>
<evidence type="ECO:0000259" key="5">
    <source>
        <dbReference type="PROSITE" id="PS50127"/>
    </source>
</evidence>
<feature type="transmembrane region" description="Helical" evidence="4">
    <location>
        <begin position="50"/>
        <end position="68"/>
    </location>
</feature>
<dbReference type="CDD" id="cd23795">
    <property type="entry name" value="UBCc_UBE2G1"/>
    <property type="match status" value="1"/>
</dbReference>
<dbReference type="FunFam" id="3.10.110.10:FF:000051">
    <property type="entry name" value="ubiquitin-conjugating enzyme E2 R2-like"/>
    <property type="match status" value="1"/>
</dbReference>
<feature type="transmembrane region" description="Helical" evidence="4">
    <location>
        <begin position="197"/>
        <end position="217"/>
    </location>
</feature>
<evidence type="ECO:0000313" key="10">
    <source>
        <dbReference type="Proteomes" id="UP000285624"/>
    </source>
</evidence>
<evidence type="ECO:0000313" key="9">
    <source>
        <dbReference type="EMBL" id="RLN76915.1"/>
    </source>
</evidence>
<proteinExistence type="predicted"/>
<dbReference type="EMBL" id="MAYM02001218">
    <property type="protein sequence ID" value="RLN25774.1"/>
    <property type="molecule type" value="Genomic_DNA"/>
</dbReference>
<keyword evidence="10" id="KW-1185">Reference proteome</keyword>
<dbReference type="Proteomes" id="UP000285624">
    <property type="component" value="Unassembled WGS sequence"/>
</dbReference>
<dbReference type="Proteomes" id="UP000285883">
    <property type="component" value="Unassembled WGS sequence"/>
</dbReference>
<dbReference type="InterPro" id="IPR050113">
    <property type="entry name" value="Ub_conjugating_enzyme"/>
</dbReference>
<feature type="domain" description="UBC core" evidence="5">
    <location>
        <begin position="300"/>
        <end position="461"/>
    </location>
</feature>
<dbReference type="EMBL" id="JPWV03000243">
    <property type="protein sequence ID" value="KAG2520346.1"/>
    <property type="molecule type" value="Genomic_DNA"/>
</dbReference>
<evidence type="ECO:0000256" key="4">
    <source>
        <dbReference type="SAM" id="Phobius"/>
    </source>
</evidence>
<evidence type="ECO:0000313" key="8">
    <source>
        <dbReference type="EMBL" id="RLN25774.1"/>
    </source>
</evidence>
<dbReference type="PROSITE" id="PS00183">
    <property type="entry name" value="UBC_1"/>
    <property type="match status" value="1"/>
</dbReference>
<evidence type="ECO:0000256" key="2">
    <source>
        <dbReference type="ARBA" id="ARBA00022786"/>
    </source>
</evidence>
<sequence>MGELHDKKTAFSLHNTDSKIAVCIAGILATLWTNRYIVAKLRVDSNLLSLAQLGMSVVGGLGSELYLVGWTVCKRGLRKVLNDGLKDMVLLAGVRILTVLLGLTALKYIAVSFTQTIKSSAPFFTVVLTYFLLGQRTGWRVNLSLFPIVTGLIFCSLSDSSFHVIGFIAALMSNCVDCIQNVLTKRLLNRSYSTSQLQLYTSIIAVAMQLMFILYSWMATPPDPVLEGNKTNRSSMFVFSLLIVDGMCFYIQSALAYMLMSLVSPVTHSVANCVKRALIIVLSIYRYGEVVTPLNWLGMGLVIFGVYVFNEMSRNPPEGVSVGLGENENIFNWEIMLVGPPDTLYEGGFFKAVLDFPADFPNMPPKMTFKSEMWHPNVYSNGVVCISILHPPGEDQLNQQETADERWRPILGVESILVSVISMLSDPNDDSPANIDAAVEWRNDKESFKKHCRRIVRKSQEDF</sequence>
<dbReference type="Proteomes" id="UP000785171">
    <property type="component" value="Unassembled WGS sequence"/>
</dbReference>
<evidence type="ECO:0000313" key="11">
    <source>
        <dbReference type="Proteomes" id="UP000285883"/>
    </source>
</evidence>
<reference evidence="10 11" key="2">
    <citation type="submission" date="2018-07" db="EMBL/GenBank/DDBJ databases">
        <title>Genome sequencing of oomycete isolates from Chile give support for New Zealand origin for Phytophthora kernoviae and make available the first Nothophytophthora sp. genome.</title>
        <authorList>
            <person name="Studholme D.J."/>
            <person name="Sanfuentes E."/>
            <person name="Panda P."/>
            <person name="Hill R."/>
            <person name="Sambles C."/>
            <person name="Grant M."/>
            <person name="Williams N.M."/>
            <person name="Mcdougal R.L."/>
        </authorList>
    </citation>
    <scope>NUCLEOTIDE SEQUENCE [LARGE SCALE GENOMIC DNA]</scope>
    <source>
        <strain evidence="8">Chile2</strain>
        <strain evidence="9">Chile4</strain>
    </source>
</reference>
<dbReference type="Gene3D" id="3.10.110.10">
    <property type="entry name" value="Ubiquitin Conjugating Enzyme"/>
    <property type="match status" value="1"/>
</dbReference>
<dbReference type="EMBL" id="MBDN02000282">
    <property type="protein sequence ID" value="RLN76915.1"/>
    <property type="molecule type" value="Genomic_DNA"/>
</dbReference>
<dbReference type="GO" id="GO:0016740">
    <property type="term" value="F:transferase activity"/>
    <property type="evidence" value="ECO:0007669"/>
    <property type="project" value="UniProtKB-KW"/>
</dbReference>
<dbReference type="InterPro" id="IPR004853">
    <property type="entry name" value="Sugar_P_trans_dom"/>
</dbReference>
<protein>
    <recommendedName>
        <fullName evidence="5">UBC core domain-containing protein</fullName>
    </recommendedName>
</protein>
<keyword evidence="4" id="KW-1133">Transmembrane helix</keyword>
<dbReference type="PROSITE" id="PS50127">
    <property type="entry name" value="UBC_2"/>
    <property type="match status" value="1"/>
</dbReference>
<dbReference type="Pfam" id="PF03151">
    <property type="entry name" value="TPT"/>
    <property type="match status" value="1"/>
</dbReference>
<organism evidence="9 10">
    <name type="scientific">Phytophthora kernoviae</name>
    <dbReference type="NCBI Taxonomy" id="325452"/>
    <lineage>
        <taxon>Eukaryota</taxon>
        <taxon>Sar</taxon>
        <taxon>Stramenopiles</taxon>
        <taxon>Oomycota</taxon>
        <taxon>Peronosporomycetes</taxon>
        <taxon>Peronosporales</taxon>
        <taxon>Peronosporaceae</taxon>
        <taxon>Phytophthora</taxon>
    </lineage>
</organism>
<dbReference type="SMART" id="SM00212">
    <property type="entry name" value="UBCc"/>
    <property type="match status" value="1"/>
</dbReference>
<dbReference type="InterPro" id="IPR023313">
    <property type="entry name" value="UBQ-conjugating_AS"/>
</dbReference>
<evidence type="ECO:0000313" key="6">
    <source>
        <dbReference type="EMBL" id="KAG2520346.1"/>
    </source>
</evidence>
<keyword evidence="4" id="KW-0472">Membrane</keyword>
<dbReference type="InterPro" id="IPR000608">
    <property type="entry name" value="UBC"/>
</dbReference>